<proteinExistence type="predicted"/>
<sequence>MGSWNPCLWRGKRRPHLISQAGIRRLTLLFRTGVRFATGLRLGSVVAVALALSACSSMSNLLDRGSSTSTQAASSGSGDGIAPDMATPEQSEPVGPLYNKGLEQMQSGEYRTAAKTFAEVERQHPYSAWATKAQLMQAYAQYQRNAYDEAINAAQRFLTLHPGHKDAAYAYYLIALSNYEQIIDVRRDQTNTQKALASLEEVSRRYPGTAYAQDAAAKATLARDHLAGKEMEVGRYYLKKGSYLAGINRFKRVITEYQNTSHTPEALYRLTEGYLALGVKSEAQTAAAVLGYNYPKSQWYQDAYALLQNDGILPAENKESWISKAVSSVNPF</sequence>
<evidence type="ECO:0000313" key="1">
    <source>
        <dbReference type="EMBL" id="MBK1865452.1"/>
    </source>
</evidence>
<name>A0ACC5QYH8_9HYPH</name>
<evidence type="ECO:0000313" key="2">
    <source>
        <dbReference type="Proteomes" id="UP000616151"/>
    </source>
</evidence>
<protein>
    <submittedName>
        <fullName evidence="1">Outer membrane protein assembly factor BamD</fullName>
    </submittedName>
</protein>
<dbReference type="Proteomes" id="UP000616151">
    <property type="component" value="Unassembled WGS sequence"/>
</dbReference>
<comment type="caution">
    <text evidence="1">The sequence shown here is derived from an EMBL/GenBank/DDBJ whole genome shotgun (WGS) entry which is preliminary data.</text>
</comment>
<reference evidence="1" key="1">
    <citation type="submission" date="2021-01" db="EMBL/GenBank/DDBJ databases">
        <authorList>
            <person name="Sun Q."/>
        </authorList>
    </citation>
    <scope>NUCLEOTIDE SEQUENCE</scope>
    <source>
        <strain evidence="1">YIM B02566</strain>
    </source>
</reference>
<gene>
    <name evidence="1" type="ORF">JHL16_03745</name>
</gene>
<keyword evidence="2" id="KW-1185">Reference proteome</keyword>
<organism evidence="1 2">
    <name type="scientific">Taklimakanibacter albus</name>
    <dbReference type="NCBI Taxonomy" id="2800327"/>
    <lineage>
        <taxon>Bacteria</taxon>
        <taxon>Pseudomonadati</taxon>
        <taxon>Pseudomonadota</taxon>
        <taxon>Alphaproteobacteria</taxon>
        <taxon>Hyphomicrobiales</taxon>
        <taxon>Aestuariivirgaceae</taxon>
        <taxon>Taklimakanibacter</taxon>
    </lineage>
</organism>
<accession>A0ACC5QYH8</accession>
<dbReference type="EMBL" id="JAENHL010000004">
    <property type="protein sequence ID" value="MBK1865452.1"/>
    <property type="molecule type" value="Genomic_DNA"/>
</dbReference>